<accession>A0A9N9F7M8</accession>
<evidence type="ECO:0000313" key="3">
    <source>
        <dbReference type="Proteomes" id="UP000789396"/>
    </source>
</evidence>
<name>A0A9N9F7M8_9GLOM</name>
<proteinExistence type="predicted"/>
<keyword evidence="3" id="KW-1185">Reference proteome</keyword>
<evidence type="ECO:0000313" key="2">
    <source>
        <dbReference type="EMBL" id="CAG8514446.1"/>
    </source>
</evidence>
<feature type="compositionally biased region" description="Basic and acidic residues" evidence="1">
    <location>
        <begin position="328"/>
        <end position="352"/>
    </location>
</feature>
<protein>
    <submittedName>
        <fullName evidence="2">16072_t:CDS:1</fullName>
    </submittedName>
</protein>
<feature type="non-terminal residue" evidence="2">
    <location>
        <position position="515"/>
    </location>
</feature>
<evidence type="ECO:0000256" key="1">
    <source>
        <dbReference type="SAM" id="MobiDB-lite"/>
    </source>
</evidence>
<dbReference type="OrthoDB" id="2431558at2759"/>
<dbReference type="AlphaFoldDB" id="A0A9N9F7M8"/>
<organism evidence="2 3">
    <name type="scientific">Racocetra fulgida</name>
    <dbReference type="NCBI Taxonomy" id="60492"/>
    <lineage>
        <taxon>Eukaryota</taxon>
        <taxon>Fungi</taxon>
        <taxon>Fungi incertae sedis</taxon>
        <taxon>Mucoromycota</taxon>
        <taxon>Glomeromycotina</taxon>
        <taxon>Glomeromycetes</taxon>
        <taxon>Diversisporales</taxon>
        <taxon>Gigasporaceae</taxon>
        <taxon>Racocetra</taxon>
    </lineage>
</organism>
<feature type="compositionally biased region" description="Polar residues" evidence="1">
    <location>
        <begin position="88"/>
        <end position="98"/>
    </location>
</feature>
<comment type="caution">
    <text evidence="2">The sequence shown here is derived from an EMBL/GenBank/DDBJ whole genome shotgun (WGS) entry which is preliminary data.</text>
</comment>
<reference evidence="2" key="1">
    <citation type="submission" date="2021-06" db="EMBL/GenBank/DDBJ databases">
        <authorList>
            <person name="Kallberg Y."/>
            <person name="Tangrot J."/>
            <person name="Rosling A."/>
        </authorList>
    </citation>
    <scope>NUCLEOTIDE SEQUENCE</scope>
    <source>
        <strain evidence="2">IN212</strain>
    </source>
</reference>
<dbReference type="Proteomes" id="UP000789396">
    <property type="component" value="Unassembled WGS sequence"/>
</dbReference>
<feature type="region of interest" description="Disordered" evidence="1">
    <location>
        <begin position="310"/>
        <end position="360"/>
    </location>
</feature>
<dbReference type="EMBL" id="CAJVPZ010002510">
    <property type="protein sequence ID" value="CAG8514446.1"/>
    <property type="molecule type" value="Genomic_DNA"/>
</dbReference>
<sequence>YGLRLNQALQEAPDSMKLLNLRGKWDNDEYRDDWARYEDLLEDRKTDRKVKKRKREAHISFHEQLDDRLDGKSTGNATSDNDRELVNNDDTSFVTQTESTSSDNDCDDDNEGNNRDDNSNISLVAQTQTETTTTNNYDNSKKFVSSVAPRIEIVLGKDIIKMSAKETIRNDGNKWILCGIDLQEALTKWKQVKVRPRTDLAFYDIIDITPGSNSDFLRSLPDNAVHEIKQLIPSPTPNTNNEMKDYIIEFIKIDSLRQRISELEAEKTELEAKNTKLAKQVIEENAKREAENAELKARIAKLEQKQIQAITNEREASTKDISPLTESHSPEIEHNSTQSEETKFRHEPEHETSTTSLPQDIIDDDSVEILDFILPEAKVSILPVFHPEKALLETEINASSASQPKKDLSKAEVNVPFMPQPETKTLPRKPNNPTHDRAYFCNKILWRCSDLYKEFSSEKFDYYGILEGSLCPVCKKSHEEGKSVKGRYEAGESKIRCSTSSYFIICGKCEIEITA</sequence>
<gene>
    <name evidence="2" type="ORF">RFULGI_LOCUS3051</name>
</gene>
<feature type="region of interest" description="Disordered" evidence="1">
    <location>
        <begin position="64"/>
        <end position="122"/>
    </location>
</feature>